<dbReference type="PROSITE" id="PS51257">
    <property type="entry name" value="PROKAR_LIPOPROTEIN"/>
    <property type="match status" value="1"/>
</dbReference>
<evidence type="ECO:0000313" key="4">
    <source>
        <dbReference type="Proteomes" id="UP000235786"/>
    </source>
</evidence>
<feature type="signal peptide" evidence="2">
    <location>
        <begin position="1"/>
        <end position="33"/>
    </location>
</feature>
<dbReference type="EMBL" id="KZ613948">
    <property type="protein sequence ID" value="PMD38167.1"/>
    <property type="molecule type" value="Genomic_DNA"/>
</dbReference>
<gene>
    <name evidence="3" type="ORF">L207DRAFT_63058</name>
</gene>
<evidence type="ECO:0000313" key="3">
    <source>
        <dbReference type="EMBL" id="PMD38167.1"/>
    </source>
</evidence>
<proteinExistence type="predicted"/>
<reference evidence="3 4" key="1">
    <citation type="submission" date="2016-04" db="EMBL/GenBank/DDBJ databases">
        <title>A degradative enzymes factory behind the ericoid mycorrhizal symbiosis.</title>
        <authorList>
            <consortium name="DOE Joint Genome Institute"/>
            <person name="Martino E."/>
            <person name="Morin E."/>
            <person name="Grelet G."/>
            <person name="Kuo A."/>
            <person name="Kohler A."/>
            <person name="Daghino S."/>
            <person name="Barry K."/>
            <person name="Choi C."/>
            <person name="Cichocki N."/>
            <person name="Clum A."/>
            <person name="Copeland A."/>
            <person name="Hainaut M."/>
            <person name="Haridas S."/>
            <person name="Labutti K."/>
            <person name="Lindquist E."/>
            <person name="Lipzen A."/>
            <person name="Khouja H.-R."/>
            <person name="Murat C."/>
            <person name="Ohm R."/>
            <person name="Olson A."/>
            <person name="Spatafora J."/>
            <person name="Veneault-Fourrey C."/>
            <person name="Henrissat B."/>
            <person name="Grigoriev I."/>
            <person name="Martin F."/>
            <person name="Perotto S."/>
        </authorList>
    </citation>
    <scope>NUCLEOTIDE SEQUENCE [LARGE SCALE GENOMIC DNA]</scope>
    <source>
        <strain evidence="3 4">F</strain>
    </source>
</reference>
<protein>
    <recommendedName>
        <fullName evidence="5">Secreted protein</fullName>
    </recommendedName>
</protein>
<dbReference type="AlphaFoldDB" id="A0A2J6RI47"/>
<evidence type="ECO:0000256" key="2">
    <source>
        <dbReference type="SAM" id="SignalP"/>
    </source>
</evidence>
<accession>A0A2J6RI47</accession>
<evidence type="ECO:0000256" key="1">
    <source>
        <dbReference type="SAM" id="MobiDB-lite"/>
    </source>
</evidence>
<feature type="chain" id="PRO_5014385293" description="Secreted protein" evidence="2">
    <location>
        <begin position="34"/>
        <end position="262"/>
    </location>
</feature>
<keyword evidence="4" id="KW-1185">Reference proteome</keyword>
<evidence type="ECO:0008006" key="5">
    <source>
        <dbReference type="Google" id="ProtNLM"/>
    </source>
</evidence>
<dbReference type="Proteomes" id="UP000235786">
    <property type="component" value="Unassembled WGS sequence"/>
</dbReference>
<keyword evidence="2" id="KW-0732">Signal</keyword>
<sequence length="262" mass="28336">MRNCKPAVRAACCWLLAAGCWLLAAWCCFDCRANNNTTSEATAPANTGKPHLTSPPAAMTAICSNRWVLHEEHESAIPFFLGANTCVEKHLESRAHQHAIEGCKIVTTDHASTLFEMQQRLVPQGRPGPSLACSVSQGSVSPPPPTTLTLTLSHPQATPPSRRSLHEGHDQLFTCPDAQRFEAASCLLRTISYRPMGARCPNNRGASQKFELPNAKKKRPGNLTPPKKIRAVASAAAYCPPQTSVTWTAATAIESEIRGYGQ</sequence>
<name>A0A2J6RI47_HYAVF</name>
<feature type="region of interest" description="Disordered" evidence="1">
    <location>
        <begin position="126"/>
        <end position="166"/>
    </location>
</feature>
<organism evidence="3 4">
    <name type="scientific">Hyaloscypha variabilis (strain UAMH 11265 / GT02V1 / F)</name>
    <name type="common">Meliniomyces variabilis</name>
    <dbReference type="NCBI Taxonomy" id="1149755"/>
    <lineage>
        <taxon>Eukaryota</taxon>
        <taxon>Fungi</taxon>
        <taxon>Dikarya</taxon>
        <taxon>Ascomycota</taxon>
        <taxon>Pezizomycotina</taxon>
        <taxon>Leotiomycetes</taxon>
        <taxon>Helotiales</taxon>
        <taxon>Hyaloscyphaceae</taxon>
        <taxon>Hyaloscypha</taxon>
        <taxon>Hyaloscypha variabilis</taxon>
    </lineage>
</organism>
<feature type="region of interest" description="Disordered" evidence="1">
    <location>
        <begin position="199"/>
        <end position="225"/>
    </location>
</feature>